<dbReference type="EMBL" id="VUNM01000001">
    <property type="protein sequence ID" value="MST88016.1"/>
    <property type="molecule type" value="Genomic_DNA"/>
</dbReference>
<keyword evidence="3" id="KW-1185">Reference proteome</keyword>
<comment type="caution">
    <text evidence="2">The sequence shown here is derived from an EMBL/GenBank/DDBJ whole genome shotgun (WGS) entry which is preliminary data.</text>
</comment>
<dbReference type="InterPro" id="IPR008136">
    <property type="entry name" value="CinA_C"/>
</dbReference>
<dbReference type="InterPro" id="IPR036653">
    <property type="entry name" value="CinA-like_C"/>
</dbReference>
<reference evidence="2 3" key="1">
    <citation type="submission" date="2019-08" db="EMBL/GenBank/DDBJ databases">
        <title>In-depth cultivation of the pig gut microbiome towards novel bacterial diversity and tailored functional studies.</title>
        <authorList>
            <person name="Wylensek D."/>
            <person name="Hitch T.C.A."/>
            <person name="Clavel T."/>
        </authorList>
    </citation>
    <scope>NUCLEOTIDE SEQUENCE [LARGE SCALE GENOMIC DNA]</scope>
    <source>
        <strain evidence="2 3">CA-Schmier-601-WT-3</strain>
    </source>
</reference>
<evidence type="ECO:0000313" key="2">
    <source>
        <dbReference type="EMBL" id="MST88016.1"/>
    </source>
</evidence>
<evidence type="ECO:0000259" key="1">
    <source>
        <dbReference type="Pfam" id="PF02464"/>
    </source>
</evidence>
<organism evidence="2 3">
    <name type="scientific">Sharpea porci</name>
    <dbReference type="NCBI Taxonomy" id="2652286"/>
    <lineage>
        <taxon>Bacteria</taxon>
        <taxon>Bacillati</taxon>
        <taxon>Bacillota</taxon>
        <taxon>Erysipelotrichia</taxon>
        <taxon>Erysipelotrichales</taxon>
        <taxon>Coprobacillaceae</taxon>
        <taxon>Sharpea</taxon>
    </lineage>
</organism>
<dbReference type="SUPFAM" id="SSF142433">
    <property type="entry name" value="CinA-like"/>
    <property type="match status" value="1"/>
</dbReference>
<dbReference type="Pfam" id="PF02464">
    <property type="entry name" value="CinA"/>
    <property type="match status" value="1"/>
</dbReference>
<dbReference type="RefSeq" id="WP_154513963.1">
    <property type="nucleotide sequence ID" value="NZ_VUNM01000001.1"/>
</dbReference>
<dbReference type="Proteomes" id="UP000442619">
    <property type="component" value="Unassembled WGS sequence"/>
</dbReference>
<dbReference type="AlphaFoldDB" id="A0A844FR14"/>
<sequence>METIIKELGNNLIAHHYSLSSTESFTVGHFASAIGLVPGISAIYRGSLVSYQTRIKHDVLHVHQNTIDQYGVVSAEVAHAMCTNGQMLFDSDICISFTGNAGPSAMEGKPVGLIYIGIAFFDEVSTYEYHLNGTREEIVYQAIKIGAQEILKKIHEKS</sequence>
<feature type="domain" description="CinA C-terminal" evidence="1">
    <location>
        <begin position="3"/>
        <end position="152"/>
    </location>
</feature>
<name>A0A844FR14_9FIRM</name>
<proteinExistence type="predicted"/>
<dbReference type="NCBIfam" id="TIGR00199">
    <property type="entry name" value="PncC_domain"/>
    <property type="match status" value="1"/>
</dbReference>
<dbReference type="Gene3D" id="3.90.950.20">
    <property type="entry name" value="CinA-like"/>
    <property type="match status" value="1"/>
</dbReference>
<evidence type="ECO:0000313" key="3">
    <source>
        <dbReference type="Proteomes" id="UP000442619"/>
    </source>
</evidence>
<protein>
    <submittedName>
        <fullName evidence="2">CinA family protein</fullName>
    </submittedName>
</protein>
<accession>A0A844FR14</accession>
<gene>
    <name evidence="2" type="ORF">FYJ79_00105</name>
</gene>